<sequence length="38" mass="4175">MYPANLAGTPGALIFFCFFSCIKARKEVEAQQLNIPNA</sequence>
<gene>
    <name evidence="1" type="ORF">T235_09435</name>
</gene>
<proteinExistence type="predicted"/>
<evidence type="ECO:0000313" key="2">
    <source>
        <dbReference type="Proteomes" id="UP000034980"/>
    </source>
</evidence>
<organism evidence="1 2">
    <name type="scientific">Tannerella sp. oral taxon BU063 isolate Cell 8/11</name>
    <dbReference type="NCBI Taxonomy" id="1411915"/>
    <lineage>
        <taxon>Bacteria</taxon>
        <taxon>Pseudomonadati</taxon>
        <taxon>Bacteroidota</taxon>
        <taxon>Bacteroidia</taxon>
        <taxon>Bacteroidales</taxon>
        <taxon>Tannerellaceae</taxon>
        <taxon>Tannerella</taxon>
    </lineage>
</organism>
<protein>
    <submittedName>
        <fullName evidence="1">Uncharacterized protein</fullName>
    </submittedName>
</protein>
<dbReference type="AlphaFoldDB" id="W2CZD6"/>
<reference evidence="1 2" key="1">
    <citation type="submission" date="2013-11" db="EMBL/GenBank/DDBJ databases">
        <title>Single cell genomics of uncultured Tannerella BU063 (oral taxon 286).</title>
        <authorList>
            <person name="Beall C.J."/>
            <person name="Campbell A.G."/>
            <person name="Griffen A.L."/>
            <person name="Podar M."/>
            <person name="Leys E.J."/>
        </authorList>
    </citation>
    <scope>NUCLEOTIDE SEQUENCE [LARGE SCALE GENOMIC DNA]</scope>
    <source>
        <strain evidence="1">Cell 8/11</strain>
    </source>
</reference>
<comment type="caution">
    <text evidence="1">The sequence shown here is derived from an EMBL/GenBank/DDBJ whole genome shotgun (WGS) entry which is preliminary data.</text>
</comment>
<name>W2CZD6_9BACT</name>
<dbReference type="EMBL" id="AYYF01001152">
    <property type="protein sequence ID" value="ETK12413.1"/>
    <property type="molecule type" value="Genomic_DNA"/>
</dbReference>
<dbReference type="PATRIC" id="fig|1411915.3.peg.961"/>
<dbReference type="Proteomes" id="UP000034980">
    <property type="component" value="Unassembled WGS sequence"/>
</dbReference>
<accession>W2CZD6</accession>
<evidence type="ECO:0000313" key="1">
    <source>
        <dbReference type="EMBL" id="ETK12413.1"/>
    </source>
</evidence>